<evidence type="ECO:0000313" key="1">
    <source>
        <dbReference type="EMBL" id="KAJ7635639.1"/>
    </source>
</evidence>
<reference evidence="1" key="1">
    <citation type="submission" date="2023-03" db="EMBL/GenBank/DDBJ databases">
        <title>Massive genome expansion in bonnet fungi (Mycena s.s.) driven by repeated elements and novel gene families across ecological guilds.</title>
        <authorList>
            <consortium name="Lawrence Berkeley National Laboratory"/>
            <person name="Harder C.B."/>
            <person name="Miyauchi S."/>
            <person name="Viragh M."/>
            <person name="Kuo A."/>
            <person name="Thoen E."/>
            <person name="Andreopoulos B."/>
            <person name="Lu D."/>
            <person name="Skrede I."/>
            <person name="Drula E."/>
            <person name="Henrissat B."/>
            <person name="Morin E."/>
            <person name="Kohler A."/>
            <person name="Barry K."/>
            <person name="LaButti K."/>
            <person name="Morin E."/>
            <person name="Salamov A."/>
            <person name="Lipzen A."/>
            <person name="Mereny Z."/>
            <person name="Hegedus B."/>
            <person name="Baldrian P."/>
            <person name="Stursova M."/>
            <person name="Weitz H."/>
            <person name="Taylor A."/>
            <person name="Grigoriev I.V."/>
            <person name="Nagy L.G."/>
            <person name="Martin F."/>
            <person name="Kauserud H."/>
        </authorList>
    </citation>
    <scope>NUCLEOTIDE SEQUENCE</scope>
    <source>
        <strain evidence="1">CBHHK067</strain>
    </source>
</reference>
<protein>
    <submittedName>
        <fullName evidence="1">Uncharacterized protein</fullName>
    </submittedName>
</protein>
<dbReference type="EMBL" id="JARKIE010000469">
    <property type="protein sequence ID" value="KAJ7635639.1"/>
    <property type="molecule type" value="Genomic_DNA"/>
</dbReference>
<proteinExistence type="predicted"/>
<comment type="caution">
    <text evidence="1">The sequence shown here is derived from an EMBL/GenBank/DDBJ whole genome shotgun (WGS) entry which is preliminary data.</text>
</comment>
<organism evidence="1 2">
    <name type="scientific">Mycena rosella</name>
    <name type="common">Pink bonnet</name>
    <name type="synonym">Agaricus rosellus</name>
    <dbReference type="NCBI Taxonomy" id="1033263"/>
    <lineage>
        <taxon>Eukaryota</taxon>
        <taxon>Fungi</taxon>
        <taxon>Dikarya</taxon>
        <taxon>Basidiomycota</taxon>
        <taxon>Agaricomycotina</taxon>
        <taxon>Agaricomycetes</taxon>
        <taxon>Agaricomycetidae</taxon>
        <taxon>Agaricales</taxon>
        <taxon>Marasmiineae</taxon>
        <taxon>Mycenaceae</taxon>
        <taxon>Mycena</taxon>
    </lineage>
</organism>
<evidence type="ECO:0000313" key="2">
    <source>
        <dbReference type="Proteomes" id="UP001221757"/>
    </source>
</evidence>
<accession>A0AAD7C0M2</accession>
<gene>
    <name evidence="1" type="ORF">B0H17DRAFT_1149663</name>
</gene>
<dbReference type="Proteomes" id="UP001221757">
    <property type="component" value="Unassembled WGS sequence"/>
</dbReference>
<name>A0AAD7C0M2_MYCRO</name>
<sequence length="132" mass="14776">MVSVPRINTRCEEHTRSRLRELTLLKLAPRPRGLTVVDIGASIGNIHERVERATLWSGGPSRIFVTESTYISDDNSGCSRMRSYNTQAVHGLRSDVTSRTTTWGAHAYEAIAGPRRGFKDTNTSKKLDENFI</sequence>
<dbReference type="AlphaFoldDB" id="A0AAD7C0M2"/>
<keyword evidence="2" id="KW-1185">Reference proteome</keyword>